<evidence type="ECO:0000256" key="5">
    <source>
        <dbReference type="ARBA" id="ARBA00023040"/>
    </source>
</evidence>
<evidence type="ECO:0000256" key="6">
    <source>
        <dbReference type="ARBA" id="ARBA00023136"/>
    </source>
</evidence>
<dbReference type="PRINTS" id="PR00237">
    <property type="entry name" value="GPCRRHODOPSN"/>
</dbReference>
<dbReference type="GO" id="GO:0007187">
    <property type="term" value="P:G protein-coupled receptor signaling pathway, coupled to cyclic nucleotide second messenger"/>
    <property type="evidence" value="ECO:0007669"/>
    <property type="project" value="TreeGrafter"/>
</dbReference>
<dbReference type="AlphaFoldDB" id="A0AAU9XEV1"/>
<feature type="transmembrane region" description="Helical" evidence="10">
    <location>
        <begin position="115"/>
        <end position="136"/>
    </location>
</feature>
<comment type="similarity">
    <text evidence="9">Belongs to the G-protein coupled receptor 1 family.</text>
</comment>
<keyword evidence="5 9" id="KW-0297">G-protein coupled receptor</keyword>
<dbReference type="SUPFAM" id="SSF81321">
    <property type="entry name" value="Family A G protein-coupled receptor-like"/>
    <property type="match status" value="2"/>
</dbReference>
<feature type="transmembrane region" description="Helical" evidence="10">
    <location>
        <begin position="415"/>
        <end position="435"/>
    </location>
</feature>
<sequence length="601" mass="67737">MKAGTVVNLLLIFIIVVGNVLVIAAYIKNRRLHTGAYALIVSLAFSDLLVGGVSLPIRIFGSIMNWKVSVIVVVLYTALDIFSALVSNLHLMAISIERFIAVSKPFYHQTLSIKPYAFVSVLSWILGIFVACSHPGNYLRDNDEQKLKLKILKVYATALFTVCFLGPLSVITFVNIGIFRVARVLIHCAPSQHGNLRQRVRKERKTAFTLLVMTGFFFVAWSPFFVVNMFYVYCVQCLPSSSNAQYEMVDIIKWLHYSNSAINPAIYAFRDAEMRRTFARLLALNSSLSPNALHPRSEVDTLVFVFFSVLLALAIVIGNSIVMTAFIHNRKLRKRGNVFLVSLACSDCIVGVASLPLWICISGLGISKGEVFYEFFISLDIFSALTSVFHLTAISVERFISVSRPFFYQRLSSRVYTATITSAWLSAALIASSIPLQQLFKLQRFYAPSFTTMGFLGPLVIISSMYAGIFRIAISLSRHTPGSDGTCRISCREKSQLKKEIKVAMTLTVVSGFFFLAWLPFYSLLMIAVYCPQCLPAGRDLQRLVEIVKWMHYSNSAVNPFIYAFRDKEMKREFLQLLQFKRLSDMLTRCSSKYRATTQDM</sequence>
<dbReference type="EMBL" id="CALNXJ010000040">
    <property type="protein sequence ID" value="CAH3145335.1"/>
    <property type="molecule type" value="Genomic_DNA"/>
</dbReference>
<keyword evidence="7 9" id="KW-0675">Receptor</keyword>
<evidence type="ECO:0000313" key="13">
    <source>
        <dbReference type="Proteomes" id="UP001159428"/>
    </source>
</evidence>
<dbReference type="Gene3D" id="1.20.1070.10">
    <property type="entry name" value="Rhodopsin 7-helix transmembrane proteins"/>
    <property type="match status" value="2"/>
</dbReference>
<keyword evidence="6 10" id="KW-0472">Membrane</keyword>
<keyword evidence="4 10" id="KW-1133">Transmembrane helix</keyword>
<proteinExistence type="inferred from homology"/>
<feature type="transmembrane region" description="Helical" evidence="10">
    <location>
        <begin position="503"/>
        <end position="530"/>
    </location>
</feature>
<evidence type="ECO:0000256" key="1">
    <source>
        <dbReference type="ARBA" id="ARBA00004651"/>
    </source>
</evidence>
<keyword evidence="3 9" id="KW-0812">Transmembrane</keyword>
<feature type="domain" description="G-protein coupled receptors family 1 profile" evidence="11">
    <location>
        <begin position="318"/>
        <end position="563"/>
    </location>
</feature>
<dbReference type="InterPro" id="IPR000276">
    <property type="entry name" value="GPCR_Rhodpsn"/>
</dbReference>
<dbReference type="InterPro" id="IPR017452">
    <property type="entry name" value="GPCR_Rhodpsn_7TM"/>
</dbReference>
<dbReference type="PROSITE" id="PS00237">
    <property type="entry name" value="G_PROTEIN_RECEP_F1_1"/>
    <property type="match status" value="2"/>
</dbReference>
<evidence type="ECO:0000259" key="11">
    <source>
        <dbReference type="PROSITE" id="PS50262"/>
    </source>
</evidence>
<name>A0AAU9XEV1_9CNID</name>
<dbReference type="GO" id="GO:0030594">
    <property type="term" value="F:neurotransmitter receptor activity"/>
    <property type="evidence" value="ECO:0007669"/>
    <property type="project" value="TreeGrafter"/>
</dbReference>
<dbReference type="GO" id="GO:0005886">
    <property type="term" value="C:plasma membrane"/>
    <property type="evidence" value="ECO:0007669"/>
    <property type="project" value="UniProtKB-SubCell"/>
</dbReference>
<evidence type="ECO:0000256" key="7">
    <source>
        <dbReference type="ARBA" id="ARBA00023170"/>
    </source>
</evidence>
<evidence type="ECO:0000256" key="8">
    <source>
        <dbReference type="ARBA" id="ARBA00023224"/>
    </source>
</evidence>
<dbReference type="Pfam" id="PF00001">
    <property type="entry name" value="7tm_1"/>
    <property type="match status" value="2"/>
</dbReference>
<feature type="transmembrane region" description="Helical" evidence="10">
    <location>
        <begin position="34"/>
        <end position="57"/>
    </location>
</feature>
<feature type="transmembrane region" description="Helical" evidence="10">
    <location>
        <begin position="207"/>
        <end position="233"/>
    </location>
</feature>
<dbReference type="Proteomes" id="UP001159428">
    <property type="component" value="Unassembled WGS sequence"/>
</dbReference>
<dbReference type="PROSITE" id="PS50262">
    <property type="entry name" value="G_PROTEIN_RECEP_F1_2"/>
    <property type="match status" value="2"/>
</dbReference>
<reference evidence="12 13" key="1">
    <citation type="submission" date="2022-05" db="EMBL/GenBank/DDBJ databases">
        <authorList>
            <consortium name="Genoscope - CEA"/>
            <person name="William W."/>
        </authorList>
    </citation>
    <scope>NUCLEOTIDE SEQUENCE [LARGE SCALE GENOMIC DNA]</scope>
</reference>
<dbReference type="GO" id="GO:0004993">
    <property type="term" value="F:G protein-coupled serotonin receptor activity"/>
    <property type="evidence" value="ECO:0007669"/>
    <property type="project" value="TreeGrafter"/>
</dbReference>
<feature type="transmembrane region" description="Helical" evidence="10">
    <location>
        <begin position="371"/>
        <end position="394"/>
    </location>
</feature>
<organism evidence="12 13">
    <name type="scientific">Pocillopora meandrina</name>
    <dbReference type="NCBI Taxonomy" id="46732"/>
    <lineage>
        <taxon>Eukaryota</taxon>
        <taxon>Metazoa</taxon>
        <taxon>Cnidaria</taxon>
        <taxon>Anthozoa</taxon>
        <taxon>Hexacorallia</taxon>
        <taxon>Scleractinia</taxon>
        <taxon>Astrocoeniina</taxon>
        <taxon>Pocilloporidae</taxon>
        <taxon>Pocillopora</taxon>
    </lineage>
</organism>
<dbReference type="GO" id="GO:0030425">
    <property type="term" value="C:dendrite"/>
    <property type="evidence" value="ECO:0007669"/>
    <property type="project" value="TreeGrafter"/>
</dbReference>
<comment type="caution">
    <text evidence="12">The sequence shown here is derived from an EMBL/GenBank/DDBJ whole genome shotgun (WGS) entry which is preliminary data.</text>
</comment>
<keyword evidence="8 9" id="KW-0807">Transducer</keyword>
<dbReference type="GO" id="GO:0045202">
    <property type="term" value="C:synapse"/>
    <property type="evidence" value="ECO:0007669"/>
    <property type="project" value="GOC"/>
</dbReference>
<feature type="transmembrane region" description="Helical" evidence="10">
    <location>
        <begin position="6"/>
        <end position="27"/>
    </location>
</feature>
<evidence type="ECO:0000256" key="4">
    <source>
        <dbReference type="ARBA" id="ARBA00022989"/>
    </source>
</evidence>
<keyword evidence="13" id="KW-1185">Reference proteome</keyword>
<dbReference type="GO" id="GO:0007268">
    <property type="term" value="P:chemical synaptic transmission"/>
    <property type="evidence" value="ECO:0007669"/>
    <property type="project" value="TreeGrafter"/>
</dbReference>
<dbReference type="FunFam" id="1.20.1070.10:FF:000437">
    <property type="entry name" value="Predicted protein"/>
    <property type="match status" value="1"/>
</dbReference>
<protein>
    <recommendedName>
        <fullName evidence="11">G-protein coupled receptors family 1 profile domain-containing protein</fullName>
    </recommendedName>
</protein>
<feature type="transmembrane region" description="Helical" evidence="10">
    <location>
        <begin position="156"/>
        <end position="186"/>
    </location>
</feature>
<feature type="transmembrane region" description="Helical" evidence="10">
    <location>
        <begin position="338"/>
        <end position="359"/>
    </location>
</feature>
<comment type="subcellular location">
    <subcellularLocation>
        <location evidence="1">Cell membrane</location>
        <topology evidence="1">Multi-pass membrane protein</topology>
    </subcellularLocation>
</comment>
<accession>A0AAU9XEV1</accession>
<dbReference type="PANTHER" id="PTHR24247">
    <property type="entry name" value="5-HYDROXYTRYPTAMINE RECEPTOR"/>
    <property type="match status" value="1"/>
</dbReference>
<evidence type="ECO:0000313" key="12">
    <source>
        <dbReference type="EMBL" id="CAH3145335.1"/>
    </source>
</evidence>
<evidence type="ECO:0000256" key="10">
    <source>
        <dbReference type="SAM" id="Phobius"/>
    </source>
</evidence>
<feature type="transmembrane region" description="Helical" evidence="10">
    <location>
        <begin position="455"/>
        <end position="474"/>
    </location>
</feature>
<evidence type="ECO:0000256" key="2">
    <source>
        <dbReference type="ARBA" id="ARBA00022475"/>
    </source>
</evidence>
<keyword evidence="2" id="KW-1003">Cell membrane</keyword>
<feature type="domain" description="G-protein coupled receptors family 1 profile" evidence="11">
    <location>
        <begin position="18"/>
        <end position="267"/>
    </location>
</feature>
<feature type="transmembrane region" description="Helical" evidence="10">
    <location>
        <begin position="69"/>
        <end position="94"/>
    </location>
</feature>
<dbReference type="SMART" id="SM01381">
    <property type="entry name" value="7TM_GPCR_Srsx"/>
    <property type="match status" value="1"/>
</dbReference>
<gene>
    <name evidence="12" type="ORF">PMEA_00022515</name>
</gene>
<evidence type="ECO:0000256" key="3">
    <source>
        <dbReference type="ARBA" id="ARBA00022692"/>
    </source>
</evidence>
<dbReference type="PANTHER" id="PTHR24247:SF202">
    <property type="entry name" value="5-HYDROXYTRYPTAMINE RECEPTOR 1"/>
    <property type="match status" value="1"/>
</dbReference>
<feature type="transmembrane region" description="Helical" evidence="10">
    <location>
        <begin position="302"/>
        <end position="326"/>
    </location>
</feature>
<evidence type="ECO:0000256" key="9">
    <source>
        <dbReference type="RuleBase" id="RU000688"/>
    </source>
</evidence>